<comment type="caution">
    <text evidence="13">The sequence shown here is derived from an EMBL/GenBank/DDBJ whole genome shotgun (WGS) entry which is preliminary data.</text>
</comment>
<evidence type="ECO:0000313" key="14">
    <source>
        <dbReference type="Proteomes" id="UP001549691"/>
    </source>
</evidence>
<dbReference type="Proteomes" id="UP001549691">
    <property type="component" value="Unassembled WGS sequence"/>
</dbReference>
<dbReference type="InterPro" id="IPR004358">
    <property type="entry name" value="Sig_transdc_His_kin-like_C"/>
</dbReference>
<dbReference type="SMART" id="SM00387">
    <property type="entry name" value="HATPase_c"/>
    <property type="match status" value="1"/>
</dbReference>
<dbReference type="InterPro" id="IPR005467">
    <property type="entry name" value="His_kinase_dom"/>
</dbReference>
<dbReference type="InterPro" id="IPR029151">
    <property type="entry name" value="Sensor-like_sf"/>
</dbReference>
<dbReference type="CDD" id="cd00082">
    <property type="entry name" value="HisKA"/>
    <property type="match status" value="1"/>
</dbReference>
<dbReference type="Gene3D" id="1.10.287.130">
    <property type="match status" value="1"/>
</dbReference>
<evidence type="ECO:0000256" key="1">
    <source>
        <dbReference type="ARBA" id="ARBA00000085"/>
    </source>
</evidence>
<evidence type="ECO:0000256" key="7">
    <source>
        <dbReference type="ARBA" id="ARBA00022692"/>
    </source>
</evidence>
<dbReference type="NCBIfam" id="NF008312">
    <property type="entry name" value="PRK11100.1"/>
    <property type="match status" value="1"/>
</dbReference>
<evidence type="ECO:0000256" key="5">
    <source>
        <dbReference type="ARBA" id="ARBA00022553"/>
    </source>
</evidence>
<dbReference type="Pfam" id="PF02518">
    <property type="entry name" value="HATPase_c"/>
    <property type="match status" value="1"/>
</dbReference>
<dbReference type="InterPro" id="IPR036890">
    <property type="entry name" value="HATPase_C_sf"/>
</dbReference>
<evidence type="ECO:0000256" key="10">
    <source>
        <dbReference type="ARBA" id="ARBA00023136"/>
    </source>
</evidence>
<keyword evidence="10 11" id="KW-0472">Membrane</keyword>
<dbReference type="EC" id="2.7.13.3" evidence="3"/>
<keyword evidence="9 11" id="KW-1133">Transmembrane helix</keyword>
<dbReference type="SUPFAM" id="SSF55874">
    <property type="entry name" value="ATPase domain of HSP90 chaperone/DNA topoisomerase II/histidine kinase"/>
    <property type="match status" value="1"/>
</dbReference>
<dbReference type="InterPro" id="IPR003594">
    <property type="entry name" value="HATPase_dom"/>
</dbReference>
<evidence type="ECO:0000256" key="11">
    <source>
        <dbReference type="SAM" id="Phobius"/>
    </source>
</evidence>
<keyword evidence="5" id="KW-0597">Phosphoprotein</keyword>
<comment type="subcellular location">
    <subcellularLocation>
        <location evidence="2">Cell membrane</location>
        <topology evidence="2">Multi-pass membrane protein</topology>
    </subcellularLocation>
</comment>
<evidence type="ECO:0000256" key="9">
    <source>
        <dbReference type="ARBA" id="ARBA00022989"/>
    </source>
</evidence>
<keyword evidence="4" id="KW-1003">Cell membrane</keyword>
<evidence type="ECO:0000256" key="6">
    <source>
        <dbReference type="ARBA" id="ARBA00022679"/>
    </source>
</evidence>
<keyword evidence="6 13" id="KW-0808">Transferase</keyword>
<feature type="transmembrane region" description="Helical" evidence="11">
    <location>
        <begin position="184"/>
        <end position="207"/>
    </location>
</feature>
<evidence type="ECO:0000256" key="4">
    <source>
        <dbReference type="ARBA" id="ARBA00022475"/>
    </source>
</evidence>
<reference evidence="13 14" key="1">
    <citation type="submission" date="2024-07" db="EMBL/GenBank/DDBJ databases">
        <title>Uliginosibacterium flavum JJ3220;KACC:17644.</title>
        <authorList>
            <person name="Kim M.K."/>
        </authorList>
    </citation>
    <scope>NUCLEOTIDE SEQUENCE [LARGE SCALE GENOMIC DNA]</scope>
    <source>
        <strain evidence="13 14">KACC:17644</strain>
    </source>
</reference>
<dbReference type="SMART" id="SM00388">
    <property type="entry name" value="HisKA"/>
    <property type="match status" value="1"/>
</dbReference>
<accession>A0ABV2TLX8</accession>
<protein>
    <recommendedName>
        <fullName evidence="3">histidine kinase</fullName>
        <ecNumber evidence="3">2.7.13.3</ecNumber>
    </recommendedName>
</protein>
<evidence type="ECO:0000256" key="3">
    <source>
        <dbReference type="ARBA" id="ARBA00012438"/>
    </source>
</evidence>
<dbReference type="SUPFAM" id="SSF47384">
    <property type="entry name" value="Homodimeric domain of signal transducing histidine kinase"/>
    <property type="match status" value="1"/>
</dbReference>
<keyword evidence="14" id="KW-1185">Reference proteome</keyword>
<proteinExistence type="predicted"/>
<keyword evidence="8 13" id="KW-0418">Kinase</keyword>
<name>A0ABV2TLX8_9RHOO</name>
<dbReference type="InterPro" id="IPR036097">
    <property type="entry name" value="HisK_dim/P_sf"/>
</dbReference>
<dbReference type="Gene3D" id="3.30.450.20">
    <property type="entry name" value="PAS domain"/>
    <property type="match status" value="1"/>
</dbReference>
<comment type="catalytic activity">
    <reaction evidence="1">
        <text>ATP + protein L-histidine = ADP + protein N-phospho-L-histidine.</text>
        <dbReference type="EC" id="2.7.13.3"/>
    </reaction>
</comment>
<dbReference type="PANTHER" id="PTHR45436:SF10">
    <property type="entry name" value="HISTIDINE KINASE"/>
    <property type="match status" value="1"/>
</dbReference>
<dbReference type="PROSITE" id="PS50109">
    <property type="entry name" value="HIS_KIN"/>
    <property type="match status" value="1"/>
</dbReference>
<evidence type="ECO:0000313" key="13">
    <source>
        <dbReference type="EMBL" id="MET7014931.1"/>
    </source>
</evidence>
<keyword evidence="7 11" id="KW-0812">Transmembrane</keyword>
<gene>
    <name evidence="13" type="primary">creC</name>
    <name evidence="13" type="ORF">ABXR19_12080</name>
</gene>
<dbReference type="RefSeq" id="WP_354601394.1">
    <property type="nucleotide sequence ID" value="NZ_JBEWZI010000012.1"/>
</dbReference>
<dbReference type="EMBL" id="JBEWZI010000012">
    <property type="protein sequence ID" value="MET7014931.1"/>
    <property type="molecule type" value="Genomic_DNA"/>
</dbReference>
<sequence>MSTRNRVFIGILLIYICSVAYVLNRIIEDLDPRYRESAEESQVETAHLLASIIEQDLGAEERQLAILHGTFQSLYAKRFNAQIYSMNKTRVEMRVHVTDKAGRVIFDSLGRSEGQDYSQWRDVFLALAGQYGARTTRDVLDDPRTTVMYVSAPIRRGDEIIGTVSVGKPVQSFGQFVENARHQIIVAGIGAVLAFVLLALIVSVWLVRPFGFIADYVHYVKTQRPLSLRKLLRRGLGVLGAAWNEMRDALAGRHYVSEYVQALTHEIKSPLSAIRGAAELLQEPMAEAERAHFLANITRESGRIQALVDRLLELSSLEARRSLNEVARVDLSQLIADAVQAAQPAAQRRGVQFALTVPPGLNVEGDAFLLQRAVSNLIDNAIDFSPEGGVIDIELGVQRRKLALRIRDHGDGIPDYALDRVFEKFYSLARPHSGRKSSGLGLAFVREIAELHHGRVSLGNAVGGGAEARLELPRGAD</sequence>
<dbReference type="Pfam" id="PF00512">
    <property type="entry name" value="HisKA"/>
    <property type="match status" value="1"/>
</dbReference>
<evidence type="ECO:0000256" key="2">
    <source>
        <dbReference type="ARBA" id="ARBA00004651"/>
    </source>
</evidence>
<dbReference type="Gene3D" id="3.30.565.10">
    <property type="entry name" value="Histidine kinase-like ATPase, C-terminal domain"/>
    <property type="match status" value="1"/>
</dbReference>
<evidence type="ECO:0000259" key="12">
    <source>
        <dbReference type="PROSITE" id="PS50109"/>
    </source>
</evidence>
<organism evidence="13 14">
    <name type="scientific">Uliginosibacterium flavum</name>
    <dbReference type="NCBI Taxonomy" id="1396831"/>
    <lineage>
        <taxon>Bacteria</taxon>
        <taxon>Pseudomonadati</taxon>
        <taxon>Pseudomonadota</taxon>
        <taxon>Betaproteobacteria</taxon>
        <taxon>Rhodocyclales</taxon>
        <taxon>Zoogloeaceae</taxon>
        <taxon>Uliginosibacterium</taxon>
    </lineage>
</organism>
<feature type="transmembrane region" description="Helical" evidence="11">
    <location>
        <begin position="6"/>
        <end position="27"/>
    </location>
</feature>
<dbReference type="PRINTS" id="PR00344">
    <property type="entry name" value="BCTRLSENSOR"/>
</dbReference>
<dbReference type="InterPro" id="IPR003661">
    <property type="entry name" value="HisK_dim/P_dom"/>
</dbReference>
<dbReference type="SUPFAM" id="SSF103190">
    <property type="entry name" value="Sensory domain-like"/>
    <property type="match status" value="1"/>
</dbReference>
<evidence type="ECO:0000256" key="8">
    <source>
        <dbReference type="ARBA" id="ARBA00022777"/>
    </source>
</evidence>
<feature type="domain" description="Histidine kinase" evidence="12">
    <location>
        <begin position="262"/>
        <end position="476"/>
    </location>
</feature>
<dbReference type="InterPro" id="IPR050428">
    <property type="entry name" value="TCS_sensor_his_kinase"/>
</dbReference>
<dbReference type="GO" id="GO:0004673">
    <property type="term" value="F:protein histidine kinase activity"/>
    <property type="evidence" value="ECO:0007669"/>
    <property type="project" value="UniProtKB-EC"/>
</dbReference>
<dbReference type="PANTHER" id="PTHR45436">
    <property type="entry name" value="SENSOR HISTIDINE KINASE YKOH"/>
    <property type="match status" value="1"/>
</dbReference>